<evidence type="ECO:0000256" key="14">
    <source>
        <dbReference type="ARBA" id="ARBA00023136"/>
    </source>
</evidence>
<dbReference type="GO" id="GO:0000155">
    <property type="term" value="F:phosphorelay sensor kinase activity"/>
    <property type="evidence" value="ECO:0007669"/>
    <property type="project" value="InterPro"/>
</dbReference>
<keyword evidence="9" id="KW-0547">Nucleotide-binding</keyword>
<dbReference type="Gene3D" id="3.30.565.10">
    <property type="entry name" value="Histidine kinase-like ATPase, C-terminal domain"/>
    <property type="match status" value="1"/>
</dbReference>
<dbReference type="InterPro" id="IPR036890">
    <property type="entry name" value="HATPase_C_sf"/>
</dbReference>
<evidence type="ECO:0000256" key="4">
    <source>
        <dbReference type="ARBA" id="ARBA00022475"/>
    </source>
</evidence>
<evidence type="ECO:0000259" key="19">
    <source>
        <dbReference type="PROSITE" id="PS50109"/>
    </source>
</evidence>
<reference evidence="20 21" key="2">
    <citation type="submission" date="2020-03" db="EMBL/GenBank/DDBJ databases">
        <title>Kangsaoukella pontilimi gen. nov., sp. nov., a new member of the family Rhodobacteraceae isolated from a tidal mudflat.</title>
        <authorList>
            <person name="Kim I.S."/>
        </authorList>
    </citation>
    <scope>NUCLEOTIDE SEQUENCE [LARGE SCALE GENOMIC DNA]</scope>
    <source>
        <strain evidence="20 21">GH1-50</strain>
    </source>
</reference>
<dbReference type="PRINTS" id="PR00344">
    <property type="entry name" value="BCTRLSENSOR"/>
</dbReference>
<evidence type="ECO:0000256" key="16">
    <source>
        <dbReference type="ARBA" id="ARBA00073143"/>
    </source>
</evidence>
<keyword evidence="4" id="KW-1003">Cell membrane</keyword>
<keyword evidence="11" id="KW-0067">ATP-binding</keyword>
<evidence type="ECO:0000313" key="21">
    <source>
        <dbReference type="Proteomes" id="UP000480350"/>
    </source>
</evidence>
<gene>
    <name evidence="20" type="ORF">GQ651_16910</name>
</gene>
<evidence type="ECO:0000256" key="11">
    <source>
        <dbReference type="ARBA" id="ARBA00022840"/>
    </source>
</evidence>
<dbReference type="InterPro" id="IPR004358">
    <property type="entry name" value="Sig_transdc_His_kin-like_C"/>
</dbReference>
<dbReference type="PIRSF" id="PIRSF036431">
    <property type="entry name" value="STHK_DctB"/>
    <property type="match status" value="1"/>
</dbReference>
<evidence type="ECO:0000256" key="3">
    <source>
        <dbReference type="ARBA" id="ARBA00012438"/>
    </source>
</evidence>
<keyword evidence="5" id="KW-0997">Cell inner membrane</keyword>
<dbReference type="GO" id="GO:0005886">
    <property type="term" value="C:plasma membrane"/>
    <property type="evidence" value="ECO:0007669"/>
    <property type="project" value="UniProtKB-SubCell"/>
</dbReference>
<evidence type="ECO:0000256" key="15">
    <source>
        <dbReference type="ARBA" id="ARBA00059004"/>
    </source>
</evidence>
<keyword evidence="7" id="KW-0808">Transferase</keyword>
<keyword evidence="21" id="KW-1185">Reference proteome</keyword>
<reference evidence="20 21" key="1">
    <citation type="submission" date="2019-12" db="EMBL/GenBank/DDBJ databases">
        <authorList>
            <person name="Lee S.D."/>
        </authorList>
    </citation>
    <scope>NUCLEOTIDE SEQUENCE [LARGE SCALE GENOMIC DNA]</scope>
    <source>
        <strain evidence="20 21">GH1-50</strain>
    </source>
</reference>
<feature type="coiled-coil region" evidence="17">
    <location>
        <begin position="354"/>
        <end position="409"/>
    </location>
</feature>
<dbReference type="SMART" id="SM00387">
    <property type="entry name" value="HATPase_c"/>
    <property type="match status" value="1"/>
</dbReference>
<dbReference type="AlphaFoldDB" id="A0A7C9IIS5"/>
<evidence type="ECO:0000256" key="10">
    <source>
        <dbReference type="ARBA" id="ARBA00022777"/>
    </source>
</evidence>
<dbReference type="Gene3D" id="1.10.287.130">
    <property type="match status" value="1"/>
</dbReference>
<name>A0A7C9IIS5_9RHOB</name>
<dbReference type="InterPro" id="IPR003661">
    <property type="entry name" value="HisK_dim/P_dom"/>
</dbReference>
<dbReference type="InterPro" id="IPR005467">
    <property type="entry name" value="His_kinase_dom"/>
</dbReference>
<dbReference type="Proteomes" id="UP000480350">
    <property type="component" value="Unassembled WGS sequence"/>
</dbReference>
<comment type="catalytic activity">
    <reaction evidence="1">
        <text>ATP + protein L-histidine = ADP + protein N-phospho-L-histidine.</text>
        <dbReference type="EC" id="2.7.13.3"/>
    </reaction>
</comment>
<keyword evidence="17" id="KW-0175">Coiled coil</keyword>
<keyword evidence="10 20" id="KW-0418">Kinase</keyword>
<evidence type="ECO:0000256" key="6">
    <source>
        <dbReference type="ARBA" id="ARBA00022553"/>
    </source>
</evidence>
<sequence>MQALLWPNDEQFGPHAAFAGIWASGPFQGITGQRGGKGVPFQRVRLQAYKTLAVIALALALAVAAFPSIERIYLERASAAGENTLRIAVEGLSGSLERFQPMPGLIAERPILVDLLKDPDNEGLRPFVNEQLRLTAMSLGVSDVYLMDIGGNTIAASSYRKELSFVGRNFSFRPYFQQAIEGGLGRYFALGTTSGERGYFFASPVLDNTRILGVIAIKFTVDSFEEAWRGGASEILVTDLAGVVFMSSRPEWHFRTFGALGSREFARISRDRQYPLDRLIPFEIDRRTTGTLDRLTLDGETFVANEVPLATVGWRVLHLTPTAPARAQALLTLLGAVLLMLLTLLGWQIVNERRARAAERLEVQRQANERLERQVAKRTEALNTANARLTEEVEERKATEQRLRQTQRELIQAGKLAALGQMSAALSHEINQPLTAVKAYADNAATYLERDRIAEAADNVARISRMVDRMATLSGHLRNFARRPQDSVEPVDLSAIVGDALDLMEVRIAGVKARVDYTAPPAPVLVMGGRVRLQQVIVNLLSNALDAMQAVEEPVITIEIDHPAPDATRLLVTDIGSGLDEAVQDQIFDPFFTTKGPKKGLGLGLSISYNIVRDFGGSMAAANAPGGGAVFSVTLRSAETGDQTAVAAQ</sequence>
<evidence type="ECO:0000256" key="17">
    <source>
        <dbReference type="SAM" id="Coils"/>
    </source>
</evidence>
<evidence type="ECO:0000256" key="12">
    <source>
        <dbReference type="ARBA" id="ARBA00022989"/>
    </source>
</evidence>
<dbReference type="InterPro" id="IPR036097">
    <property type="entry name" value="HisK_dim/P_sf"/>
</dbReference>
<keyword evidence="13" id="KW-0902">Two-component regulatory system</keyword>
<organism evidence="20 21">
    <name type="scientific">Kangsaoukella pontilimi</name>
    <dbReference type="NCBI Taxonomy" id="2691042"/>
    <lineage>
        <taxon>Bacteria</taxon>
        <taxon>Pseudomonadati</taxon>
        <taxon>Pseudomonadota</taxon>
        <taxon>Alphaproteobacteria</taxon>
        <taxon>Rhodobacterales</taxon>
        <taxon>Paracoccaceae</taxon>
        <taxon>Kangsaoukella</taxon>
    </lineage>
</organism>
<feature type="transmembrane region" description="Helical" evidence="18">
    <location>
        <begin position="329"/>
        <end position="350"/>
    </location>
</feature>
<dbReference type="InterPro" id="IPR029151">
    <property type="entry name" value="Sensor-like_sf"/>
</dbReference>
<dbReference type="PROSITE" id="PS50109">
    <property type="entry name" value="HIS_KIN"/>
    <property type="match status" value="1"/>
</dbReference>
<comment type="function">
    <text evidence="15">Member of the two-component regulatory system DctB/DctD involved in the transport of C4-dicarboxylates. DctB functions as a membrane-associated protein kinase that phosphorylates DctD in response to environmental signals.</text>
</comment>
<evidence type="ECO:0000313" key="20">
    <source>
        <dbReference type="EMBL" id="MXQ09529.1"/>
    </source>
</evidence>
<feature type="domain" description="Histidine kinase" evidence="19">
    <location>
        <begin position="425"/>
        <end position="639"/>
    </location>
</feature>
<dbReference type="Pfam" id="PF02518">
    <property type="entry name" value="HATPase_c"/>
    <property type="match status" value="1"/>
</dbReference>
<dbReference type="EMBL" id="WUPT01000003">
    <property type="protein sequence ID" value="MXQ09529.1"/>
    <property type="molecule type" value="Genomic_DNA"/>
</dbReference>
<dbReference type="CDD" id="cd00082">
    <property type="entry name" value="HisKA"/>
    <property type="match status" value="1"/>
</dbReference>
<proteinExistence type="predicted"/>
<dbReference type="SUPFAM" id="SSF103190">
    <property type="entry name" value="Sensory domain-like"/>
    <property type="match status" value="1"/>
</dbReference>
<dbReference type="EC" id="2.7.13.3" evidence="3"/>
<accession>A0A7C9IIS5</accession>
<evidence type="ECO:0000256" key="5">
    <source>
        <dbReference type="ARBA" id="ARBA00022519"/>
    </source>
</evidence>
<keyword evidence="14 18" id="KW-0472">Membrane</keyword>
<dbReference type="InterPro" id="IPR017055">
    <property type="entry name" value="Sig_transdc_His_kinase_DctB"/>
</dbReference>
<dbReference type="Pfam" id="PF00512">
    <property type="entry name" value="HisKA"/>
    <property type="match status" value="1"/>
</dbReference>
<dbReference type="SMART" id="SM00388">
    <property type="entry name" value="HisKA"/>
    <property type="match status" value="1"/>
</dbReference>
<dbReference type="SUPFAM" id="SSF47384">
    <property type="entry name" value="Homodimeric domain of signal transducing histidine kinase"/>
    <property type="match status" value="1"/>
</dbReference>
<keyword evidence="12 18" id="KW-1133">Transmembrane helix</keyword>
<dbReference type="SUPFAM" id="SSF55874">
    <property type="entry name" value="ATPase domain of HSP90 chaperone/DNA topoisomerase II/histidine kinase"/>
    <property type="match status" value="1"/>
</dbReference>
<protein>
    <recommendedName>
        <fullName evidence="16">C4-dicarboxylate transport sensor protein DctB</fullName>
        <ecNumber evidence="3">2.7.13.3</ecNumber>
    </recommendedName>
</protein>
<dbReference type="PANTHER" id="PTHR43065:SF46">
    <property type="entry name" value="C4-DICARBOXYLATE TRANSPORT SENSOR PROTEIN DCTB"/>
    <property type="match status" value="1"/>
</dbReference>
<comment type="caution">
    <text evidence="20">The sequence shown here is derived from an EMBL/GenBank/DDBJ whole genome shotgun (WGS) entry which is preliminary data.</text>
</comment>
<keyword evidence="6" id="KW-0597">Phosphoprotein</keyword>
<dbReference type="PANTHER" id="PTHR43065">
    <property type="entry name" value="SENSOR HISTIDINE KINASE"/>
    <property type="match status" value="1"/>
</dbReference>
<dbReference type="FunFam" id="3.30.450.20:FF:000127">
    <property type="entry name" value="C4-dicarboxylate transport sensor protein"/>
    <property type="match status" value="1"/>
</dbReference>
<feature type="transmembrane region" description="Helical" evidence="18">
    <location>
        <begin position="51"/>
        <end position="69"/>
    </location>
</feature>
<dbReference type="InterPro" id="IPR003594">
    <property type="entry name" value="HATPase_dom"/>
</dbReference>
<dbReference type="GO" id="GO:0005524">
    <property type="term" value="F:ATP binding"/>
    <property type="evidence" value="ECO:0007669"/>
    <property type="project" value="UniProtKB-KW"/>
</dbReference>
<evidence type="ECO:0000256" key="9">
    <source>
        <dbReference type="ARBA" id="ARBA00022741"/>
    </source>
</evidence>
<evidence type="ECO:0000256" key="2">
    <source>
        <dbReference type="ARBA" id="ARBA00004429"/>
    </source>
</evidence>
<dbReference type="FunFam" id="1.10.287.130:FF:000049">
    <property type="entry name" value="C4-dicarboxylate transport sensor protein DctB"/>
    <property type="match status" value="1"/>
</dbReference>
<evidence type="ECO:0000256" key="1">
    <source>
        <dbReference type="ARBA" id="ARBA00000085"/>
    </source>
</evidence>
<evidence type="ECO:0000256" key="8">
    <source>
        <dbReference type="ARBA" id="ARBA00022692"/>
    </source>
</evidence>
<evidence type="ECO:0000256" key="7">
    <source>
        <dbReference type="ARBA" id="ARBA00022679"/>
    </source>
</evidence>
<comment type="subcellular location">
    <subcellularLocation>
        <location evidence="2">Cell inner membrane</location>
        <topology evidence="2">Multi-pass membrane protein</topology>
    </subcellularLocation>
</comment>
<keyword evidence="8 18" id="KW-0812">Transmembrane</keyword>
<dbReference type="Gene3D" id="3.30.450.20">
    <property type="entry name" value="PAS domain"/>
    <property type="match status" value="2"/>
</dbReference>
<evidence type="ECO:0000256" key="13">
    <source>
        <dbReference type="ARBA" id="ARBA00023012"/>
    </source>
</evidence>
<evidence type="ECO:0000256" key="18">
    <source>
        <dbReference type="SAM" id="Phobius"/>
    </source>
</evidence>